<dbReference type="Proteomes" id="UP001231189">
    <property type="component" value="Unassembled WGS sequence"/>
</dbReference>
<dbReference type="EMBL" id="JAUUTY010000004">
    <property type="protein sequence ID" value="KAK1648054.1"/>
    <property type="molecule type" value="Genomic_DNA"/>
</dbReference>
<gene>
    <name evidence="2" type="ORF">QYE76_065859</name>
</gene>
<evidence type="ECO:0000313" key="2">
    <source>
        <dbReference type="EMBL" id="KAK1648054.1"/>
    </source>
</evidence>
<accession>A0AAD8SA66</accession>
<feature type="compositionally biased region" description="Polar residues" evidence="1">
    <location>
        <begin position="53"/>
        <end position="63"/>
    </location>
</feature>
<proteinExistence type="predicted"/>
<keyword evidence="3" id="KW-1185">Reference proteome</keyword>
<organism evidence="2 3">
    <name type="scientific">Lolium multiflorum</name>
    <name type="common">Italian ryegrass</name>
    <name type="synonym">Lolium perenne subsp. multiflorum</name>
    <dbReference type="NCBI Taxonomy" id="4521"/>
    <lineage>
        <taxon>Eukaryota</taxon>
        <taxon>Viridiplantae</taxon>
        <taxon>Streptophyta</taxon>
        <taxon>Embryophyta</taxon>
        <taxon>Tracheophyta</taxon>
        <taxon>Spermatophyta</taxon>
        <taxon>Magnoliopsida</taxon>
        <taxon>Liliopsida</taxon>
        <taxon>Poales</taxon>
        <taxon>Poaceae</taxon>
        <taxon>BOP clade</taxon>
        <taxon>Pooideae</taxon>
        <taxon>Poodae</taxon>
        <taxon>Poeae</taxon>
        <taxon>Poeae Chloroplast Group 2 (Poeae type)</taxon>
        <taxon>Loliodinae</taxon>
        <taxon>Loliinae</taxon>
        <taxon>Lolium</taxon>
    </lineage>
</organism>
<dbReference type="AlphaFoldDB" id="A0AAD8SA66"/>
<comment type="caution">
    <text evidence="2">The sequence shown here is derived from an EMBL/GenBank/DDBJ whole genome shotgun (WGS) entry which is preliminary data.</text>
</comment>
<name>A0AAD8SA66_LOLMU</name>
<evidence type="ECO:0000256" key="1">
    <source>
        <dbReference type="SAM" id="MobiDB-lite"/>
    </source>
</evidence>
<protein>
    <submittedName>
        <fullName evidence="2">Uncharacterized protein</fullName>
    </submittedName>
</protein>
<feature type="region of interest" description="Disordered" evidence="1">
    <location>
        <begin position="45"/>
        <end position="74"/>
    </location>
</feature>
<reference evidence="2" key="1">
    <citation type="submission" date="2023-07" db="EMBL/GenBank/DDBJ databases">
        <title>A chromosome-level genome assembly of Lolium multiflorum.</title>
        <authorList>
            <person name="Chen Y."/>
            <person name="Copetti D."/>
            <person name="Kolliker R."/>
            <person name="Studer B."/>
        </authorList>
    </citation>
    <scope>NUCLEOTIDE SEQUENCE</scope>
    <source>
        <strain evidence="2">02402/16</strain>
        <tissue evidence="2">Leaf</tissue>
    </source>
</reference>
<evidence type="ECO:0000313" key="3">
    <source>
        <dbReference type="Proteomes" id="UP001231189"/>
    </source>
</evidence>
<sequence>MTSSSPASASSNSGEPGRLRPCREALELRLVSSYLLADARLTGSSEPDELTHYSPTGHHQTPTIAGDVGHRKPRGQAHLTRGELLYRVACSLCFLGHRSAVVSFTAVPCRRLSSPEQLRRPFRGGAATFWLSSAPRVYPAS</sequence>